<accession>A0ABS8RYP3</accession>
<comment type="caution">
    <text evidence="2">The sequence shown here is derived from an EMBL/GenBank/DDBJ whole genome shotgun (WGS) entry which is preliminary data.</text>
</comment>
<proteinExistence type="predicted"/>
<name>A0ABS8RYP3_DATST</name>
<protein>
    <submittedName>
        <fullName evidence="2">Uncharacterized protein</fullName>
    </submittedName>
</protein>
<reference evidence="2 3" key="1">
    <citation type="journal article" date="2021" name="BMC Genomics">
        <title>Datura genome reveals duplications of psychoactive alkaloid biosynthetic genes and high mutation rate following tissue culture.</title>
        <authorList>
            <person name="Rajewski A."/>
            <person name="Carter-House D."/>
            <person name="Stajich J."/>
            <person name="Litt A."/>
        </authorList>
    </citation>
    <scope>NUCLEOTIDE SEQUENCE [LARGE SCALE GENOMIC DNA]</scope>
    <source>
        <strain evidence="2">AR-01</strain>
    </source>
</reference>
<evidence type="ECO:0000313" key="2">
    <source>
        <dbReference type="EMBL" id="MCD7451950.1"/>
    </source>
</evidence>
<dbReference type="Proteomes" id="UP000823775">
    <property type="component" value="Unassembled WGS sequence"/>
</dbReference>
<dbReference type="PANTHER" id="PTHR48302:SF2">
    <property type="entry name" value="DUF1985 DOMAIN-CONTAINING PROTEIN"/>
    <property type="match status" value="1"/>
</dbReference>
<sequence>MGVGSEENATSPVQHNFDDFGSTPPILGNKRNKQDVCISSSTLSKKSKSEDVPQPAIKLDQQKLMQNVQVKPTVYRVEPTHREPNEIFLLRQDLELFKKSVDNQFMDLQKIINSQFSKVMKAVKVKSQSDTEIIDSKVNYGTI</sequence>
<gene>
    <name evidence="2" type="ORF">HAX54_014214</name>
</gene>
<organism evidence="2 3">
    <name type="scientific">Datura stramonium</name>
    <name type="common">Jimsonweed</name>
    <name type="synonym">Common thornapple</name>
    <dbReference type="NCBI Taxonomy" id="4076"/>
    <lineage>
        <taxon>Eukaryota</taxon>
        <taxon>Viridiplantae</taxon>
        <taxon>Streptophyta</taxon>
        <taxon>Embryophyta</taxon>
        <taxon>Tracheophyta</taxon>
        <taxon>Spermatophyta</taxon>
        <taxon>Magnoliopsida</taxon>
        <taxon>eudicotyledons</taxon>
        <taxon>Gunneridae</taxon>
        <taxon>Pentapetalae</taxon>
        <taxon>asterids</taxon>
        <taxon>lamiids</taxon>
        <taxon>Solanales</taxon>
        <taxon>Solanaceae</taxon>
        <taxon>Solanoideae</taxon>
        <taxon>Datureae</taxon>
        <taxon>Datura</taxon>
    </lineage>
</organism>
<evidence type="ECO:0000313" key="3">
    <source>
        <dbReference type="Proteomes" id="UP000823775"/>
    </source>
</evidence>
<keyword evidence="3" id="KW-1185">Reference proteome</keyword>
<feature type="region of interest" description="Disordered" evidence="1">
    <location>
        <begin position="1"/>
        <end position="34"/>
    </location>
</feature>
<evidence type="ECO:0000256" key="1">
    <source>
        <dbReference type="SAM" id="MobiDB-lite"/>
    </source>
</evidence>
<dbReference type="PANTHER" id="PTHR48302">
    <property type="entry name" value="ULP1 PROTEASE FAMILY, C-TERMINAL CATALYTIC DOMAIN CONTAINING PROTEIN"/>
    <property type="match status" value="1"/>
</dbReference>
<dbReference type="EMBL" id="JACEIK010000188">
    <property type="protein sequence ID" value="MCD7451950.1"/>
    <property type="molecule type" value="Genomic_DNA"/>
</dbReference>